<keyword evidence="1" id="KW-0812">Transmembrane</keyword>
<feature type="transmembrane region" description="Helical" evidence="1">
    <location>
        <begin position="15"/>
        <end position="34"/>
    </location>
</feature>
<reference evidence="3" key="1">
    <citation type="journal article" date="2011" name="Nat. Biotechnol.">
        <title>The genomic sequence of the Chinese hamster ovary (CHO)-K1 cell line.</title>
        <authorList>
            <person name="Xu X."/>
            <person name="Nagarajan H."/>
            <person name="Lewis N.E."/>
            <person name="Pan S."/>
            <person name="Cai Z."/>
            <person name="Liu X."/>
            <person name="Chen W."/>
            <person name="Xie M."/>
            <person name="Wang W."/>
            <person name="Hammond S."/>
            <person name="Andersen M.R."/>
            <person name="Neff N."/>
            <person name="Passarelli B."/>
            <person name="Koh W."/>
            <person name="Fan H.C."/>
            <person name="Wang J."/>
            <person name="Gui Y."/>
            <person name="Lee K.H."/>
            <person name="Betenbaugh M.J."/>
            <person name="Quake S.R."/>
            <person name="Famili I."/>
            <person name="Palsson B.O."/>
            <person name="Wang J."/>
        </authorList>
    </citation>
    <scope>NUCLEOTIDE SEQUENCE [LARGE SCALE GENOMIC DNA]</scope>
    <source>
        <strain evidence="3">CHO K1 cell line</strain>
    </source>
</reference>
<dbReference type="EMBL" id="JH001997">
    <property type="protein sequence ID" value="EGW03850.1"/>
    <property type="molecule type" value="Genomic_DNA"/>
</dbReference>
<accession>G3ID24</accession>
<dbReference type="AlphaFoldDB" id="G3ID24"/>
<keyword evidence="1" id="KW-0472">Membrane</keyword>
<proteinExistence type="predicted"/>
<dbReference type="Proteomes" id="UP000001075">
    <property type="component" value="Unassembled WGS sequence"/>
</dbReference>
<gene>
    <name evidence="2" type="ORF">I79_021587</name>
</gene>
<keyword evidence="1" id="KW-1133">Transmembrane helix</keyword>
<evidence type="ECO:0000256" key="1">
    <source>
        <dbReference type="SAM" id="Phobius"/>
    </source>
</evidence>
<dbReference type="InParanoid" id="G3ID24"/>
<sequence>MASGKLTIKKQAQQVIGYLHIGAITVQGNVHFILYMPVAVMVVTQLLKITGFQWQASAVTIIIIISSKTIAGSILG</sequence>
<evidence type="ECO:0000313" key="3">
    <source>
        <dbReference type="Proteomes" id="UP000001075"/>
    </source>
</evidence>
<evidence type="ECO:0000313" key="2">
    <source>
        <dbReference type="EMBL" id="EGW03850.1"/>
    </source>
</evidence>
<name>G3ID24_CRIGR</name>
<feature type="transmembrane region" description="Helical" evidence="1">
    <location>
        <begin position="54"/>
        <end position="75"/>
    </location>
</feature>
<protein>
    <submittedName>
        <fullName evidence="2">Uncharacterized protein</fullName>
    </submittedName>
</protein>
<organism evidence="2 3">
    <name type="scientific">Cricetulus griseus</name>
    <name type="common">Chinese hamster</name>
    <name type="synonym">Cricetulus barabensis griseus</name>
    <dbReference type="NCBI Taxonomy" id="10029"/>
    <lineage>
        <taxon>Eukaryota</taxon>
        <taxon>Metazoa</taxon>
        <taxon>Chordata</taxon>
        <taxon>Craniata</taxon>
        <taxon>Vertebrata</taxon>
        <taxon>Euteleostomi</taxon>
        <taxon>Mammalia</taxon>
        <taxon>Eutheria</taxon>
        <taxon>Euarchontoglires</taxon>
        <taxon>Glires</taxon>
        <taxon>Rodentia</taxon>
        <taxon>Myomorpha</taxon>
        <taxon>Muroidea</taxon>
        <taxon>Cricetidae</taxon>
        <taxon>Cricetinae</taxon>
        <taxon>Cricetulus</taxon>
    </lineage>
</organism>